<keyword evidence="1" id="KW-0812">Transmembrane</keyword>
<protein>
    <recommendedName>
        <fullName evidence="4">Membrane protein 6-pyruvoyl-tetrahydropterin synthase-related domain-containing protein</fullName>
    </recommendedName>
</protein>
<feature type="transmembrane region" description="Helical" evidence="1">
    <location>
        <begin position="356"/>
        <end position="375"/>
    </location>
</feature>
<feature type="transmembrane region" description="Helical" evidence="1">
    <location>
        <begin position="20"/>
        <end position="43"/>
    </location>
</feature>
<keyword evidence="1" id="KW-0472">Membrane</keyword>
<proteinExistence type="predicted"/>
<feature type="transmembrane region" description="Helical" evidence="1">
    <location>
        <begin position="163"/>
        <end position="181"/>
    </location>
</feature>
<evidence type="ECO:0000313" key="3">
    <source>
        <dbReference type="Proteomes" id="UP001518989"/>
    </source>
</evidence>
<reference evidence="2 3" key="1">
    <citation type="submission" date="2020-09" db="EMBL/GenBank/DDBJ databases">
        <title>Roseomonas.</title>
        <authorList>
            <person name="Zhu W."/>
        </authorList>
    </citation>
    <scope>NUCLEOTIDE SEQUENCE [LARGE SCALE GENOMIC DNA]</scope>
    <source>
        <strain evidence="2 3">573</strain>
    </source>
</reference>
<keyword evidence="1" id="KW-1133">Transmembrane helix</keyword>
<name>A0ABS3KK34_9PROT</name>
<feature type="transmembrane region" description="Helical" evidence="1">
    <location>
        <begin position="286"/>
        <end position="310"/>
    </location>
</feature>
<sequence length="574" mass="63084">MSRLRLSNRPFAIGGEKSQYFWPLLVVVIGTLICVWPLLVFGFPAGAWDVRFHVLYAEEVLQEIGQGVLFPRWLPGLNNGLGAPTFFYYGPVPYLLSSLTAVIAWSHDGLVLLALAGTLVMVASGLAFFAWARQVVPPWPAALGALTYGALPYHLLMDLWTRAAFAEFTAYLCLPLVFLAADGVARRKWWGMLLLPISFALLIATHIITALLTSGILAFYLLACRLAVAALWRISWAALLGILLSAVYLVPAVTLRSEVNVPVDILPNGVFLGNSFTGGLGQGSRAIGLALDLIWLAQLALNLAMLAVFLRYRLSPRFGRIWSVLTVGMLVMMSVWMAPVWRLLPILQNVQFPSRMLALADLGTAISIAVLMGSIGARWTRIAIPMGVALSILFGASQAIPALQYGNFDAARTPWPIVRAIRTTYETFRPVHSLRRLPFDHEPDRPFSGARLEVLEQLASAAVVSWTARDIVFQTMSPVPFTIDVAQLFFSGWVAKTGEQRLPVRPSPDLGLVQIDIPAGQHQVALKLEPVPAEVAGWYISSTAMLVWLVQAIFHFRSRARWPLAGGRSGTFRH</sequence>
<feature type="transmembrane region" description="Helical" evidence="1">
    <location>
        <begin position="536"/>
        <end position="554"/>
    </location>
</feature>
<keyword evidence="3" id="KW-1185">Reference proteome</keyword>
<feature type="transmembrane region" description="Helical" evidence="1">
    <location>
        <begin position="86"/>
        <end position="105"/>
    </location>
</feature>
<feature type="transmembrane region" description="Helical" evidence="1">
    <location>
        <begin position="230"/>
        <end position="250"/>
    </location>
</feature>
<dbReference type="Proteomes" id="UP001518989">
    <property type="component" value="Unassembled WGS sequence"/>
</dbReference>
<comment type="caution">
    <text evidence="2">The sequence shown here is derived from an EMBL/GenBank/DDBJ whole genome shotgun (WGS) entry which is preliminary data.</text>
</comment>
<gene>
    <name evidence="2" type="ORF">IAI61_02240</name>
</gene>
<evidence type="ECO:0008006" key="4">
    <source>
        <dbReference type="Google" id="ProtNLM"/>
    </source>
</evidence>
<evidence type="ECO:0000256" key="1">
    <source>
        <dbReference type="SAM" id="Phobius"/>
    </source>
</evidence>
<feature type="transmembrane region" description="Helical" evidence="1">
    <location>
        <begin position="382"/>
        <end position="400"/>
    </location>
</feature>
<evidence type="ECO:0000313" key="2">
    <source>
        <dbReference type="EMBL" id="MBO1077834.1"/>
    </source>
</evidence>
<dbReference type="EMBL" id="JACTNG010000001">
    <property type="protein sequence ID" value="MBO1077834.1"/>
    <property type="molecule type" value="Genomic_DNA"/>
</dbReference>
<dbReference type="RefSeq" id="WP_207415234.1">
    <property type="nucleotide sequence ID" value="NZ_CP061179.1"/>
</dbReference>
<feature type="transmembrane region" description="Helical" evidence="1">
    <location>
        <begin position="193"/>
        <end position="223"/>
    </location>
</feature>
<accession>A0ABS3KK34</accession>
<feature type="transmembrane region" description="Helical" evidence="1">
    <location>
        <begin position="322"/>
        <end position="344"/>
    </location>
</feature>
<organism evidence="2 3">
    <name type="scientific">Roseomonas haemaphysalidis</name>
    <dbReference type="NCBI Taxonomy" id="2768162"/>
    <lineage>
        <taxon>Bacteria</taxon>
        <taxon>Pseudomonadati</taxon>
        <taxon>Pseudomonadota</taxon>
        <taxon>Alphaproteobacteria</taxon>
        <taxon>Acetobacterales</taxon>
        <taxon>Roseomonadaceae</taxon>
        <taxon>Roseomonas</taxon>
    </lineage>
</organism>
<feature type="transmembrane region" description="Helical" evidence="1">
    <location>
        <begin position="138"/>
        <end position="156"/>
    </location>
</feature>
<feature type="transmembrane region" description="Helical" evidence="1">
    <location>
        <begin position="112"/>
        <end position="132"/>
    </location>
</feature>